<comment type="similarity">
    <text evidence="7">Belongs to the binding-protein-dependent transport system permease family.</text>
</comment>
<dbReference type="InterPro" id="IPR025966">
    <property type="entry name" value="OppC_N"/>
</dbReference>
<dbReference type="Pfam" id="PF00528">
    <property type="entry name" value="BPD_transp_1"/>
    <property type="match status" value="1"/>
</dbReference>
<dbReference type="InterPro" id="IPR035906">
    <property type="entry name" value="MetI-like_sf"/>
</dbReference>
<dbReference type="Pfam" id="PF12911">
    <property type="entry name" value="OppC_N"/>
    <property type="match status" value="1"/>
</dbReference>
<evidence type="ECO:0000313" key="10">
    <source>
        <dbReference type="EMBL" id="XBC47743.1"/>
    </source>
</evidence>
<evidence type="ECO:0000256" key="1">
    <source>
        <dbReference type="ARBA" id="ARBA00004651"/>
    </source>
</evidence>
<protein>
    <submittedName>
        <fullName evidence="9">ABC transporter permease</fullName>
    </submittedName>
</protein>
<comment type="subcellular location">
    <subcellularLocation>
        <location evidence="1 7">Cell membrane</location>
        <topology evidence="1 7">Multi-pass membrane protein</topology>
    </subcellularLocation>
</comment>
<dbReference type="SUPFAM" id="SSF161098">
    <property type="entry name" value="MetI-like"/>
    <property type="match status" value="1"/>
</dbReference>
<evidence type="ECO:0000256" key="6">
    <source>
        <dbReference type="ARBA" id="ARBA00023136"/>
    </source>
</evidence>
<dbReference type="EMBL" id="CP142436">
    <property type="protein sequence ID" value="XBC50642.1"/>
    <property type="molecule type" value="Genomic_DNA"/>
</dbReference>
<dbReference type="InterPro" id="IPR000515">
    <property type="entry name" value="MetI-like"/>
</dbReference>
<evidence type="ECO:0000256" key="4">
    <source>
        <dbReference type="ARBA" id="ARBA00022692"/>
    </source>
</evidence>
<reference evidence="9" key="1">
    <citation type="submission" date="2023-12" db="EMBL/GenBank/DDBJ databases">
        <title>Dolosigranulum savutii sp. nov. isolated from human upper respiratory samples collected in Botswana.</title>
        <authorList>
            <person name="Kelly M.S."/>
        </authorList>
    </citation>
    <scope>NUCLEOTIDE SEQUENCE</scope>
    <source>
        <strain evidence="12">MSK211</strain>
        <strain evidence="11">MSK294</strain>
        <strain evidence="10">MSK312</strain>
        <strain evidence="9">MSK433</strain>
    </source>
</reference>
<dbReference type="Gene3D" id="1.10.3720.10">
    <property type="entry name" value="MetI-like"/>
    <property type="match status" value="1"/>
</dbReference>
<dbReference type="GO" id="GO:0005886">
    <property type="term" value="C:plasma membrane"/>
    <property type="evidence" value="ECO:0007669"/>
    <property type="project" value="UniProtKB-SubCell"/>
</dbReference>
<evidence type="ECO:0000256" key="2">
    <source>
        <dbReference type="ARBA" id="ARBA00022448"/>
    </source>
</evidence>
<dbReference type="PANTHER" id="PTHR43386">
    <property type="entry name" value="OLIGOPEPTIDE TRANSPORT SYSTEM PERMEASE PROTEIN APPC"/>
    <property type="match status" value="1"/>
</dbReference>
<evidence type="ECO:0000256" key="5">
    <source>
        <dbReference type="ARBA" id="ARBA00022989"/>
    </source>
</evidence>
<dbReference type="CDD" id="cd06261">
    <property type="entry name" value="TM_PBP2"/>
    <property type="match status" value="1"/>
</dbReference>
<keyword evidence="4 7" id="KW-0812">Transmembrane</keyword>
<keyword evidence="3" id="KW-1003">Cell membrane</keyword>
<evidence type="ECO:0000256" key="3">
    <source>
        <dbReference type="ARBA" id="ARBA00022475"/>
    </source>
</evidence>
<feature type="domain" description="ABC transmembrane type-1" evidence="8">
    <location>
        <begin position="71"/>
        <end position="259"/>
    </location>
</feature>
<accession>A0AB74TNL4</accession>
<evidence type="ECO:0000259" key="8">
    <source>
        <dbReference type="PROSITE" id="PS50928"/>
    </source>
</evidence>
<keyword evidence="6 7" id="KW-0472">Membrane</keyword>
<keyword evidence="5 7" id="KW-1133">Transmembrane helix</keyword>
<feature type="transmembrane region" description="Helical" evidence="7">
    <location>
        <begin position="73"/>
        <end position="98"/>
    </location>
</feature>
<dbReference type="EMBL" id="CP142434">
    <property type="protein sequence ID" value="XBC47743.1"/>
    <property type="molecule type" value="Genomic_DNA"/>
</dbReference>
<dbReference type="EMBL" id="CP142433">
    <property type="protein sequence ID" value="XBC45244.1"/>
    <property type="molecule type" value="Genomic_DNA"/>
</dbReference>
<feature type="transmembrane region" description="Helical" evidence="7">
    <location>
        <begin position="12"/>
        <end position="32"/>
    </location>
</feature>
<feature type="transmembrane region" description="Helical" evidence="7">
    <location>
        <begin position="238"/>
        <end position="259"/>
    </location>
</feature>
<feature type="transmembrane region" description="Helical" evidence="7">
    <location>
        <begin position="119"/>
        <end position="145"/>
    </location>
</feature>
<proteinExistence type="inferred from homology"/>
<keyword evidence="2 7" id="KW-0813">Transport</keyword>
<dbReference type="KEGG" id="dst:VUQ06_03870"/>
<dbReference type="EMBL" id="CP142435">
    <property type="protein sequence ID" value="XBC50368.1"/>
    <property type="molecule type" value="Genomic_DNA"/>
</dbReference>
<dbReference type="AlphaFoldDB" id="A0AB74TNL4"/>
<organism evidence="9">
    <name type="scientific">Dolosigranulum savutiense</name>
    <dbReference type="NCBI Taxonomy" id="3110288"/>
    <lineage>
        <taxon>Bacteria</taxon>
        <taxon>Bacillati</taxon>
        <taxon>Bacillota</taxon>
        <taxon>Bacilli</taxon>
        <taxon>Lactobacillales</taxon>
        <taxon>Carnobacteriaceae</taxon>
        <taxon>Dolosigranulum</taxon>
    </lineage>
</organism>
<sequence>MMKKIAKNKLLFIGSIIFVSLVVLVMVGPLLVSWNPNSVDASNRLMWPSGAHLLGTDEYGRDLLARVLQGGRISLLLGTVVMIVAVTLGTVIGLYSAYYERVGNVLMRVIDGIMAIPGLLLAIALMSAFGGSIYNLMIILSIVYIPSTARLVRSSALDVINEPFVGAIQLIGASDTRVIWKHLFPNIIPSLAVQATFVYAGAILGESTLSFLGAGIPAPAPSWGNIIQGGRTVIFSQYYIVLFPSIAVLLAVISLHLLGEGLRDALDPKQLESEEA</sequence>
<dbReference type="RefSeq" id="WP_111949638.1">
    <property type="nucleotide sequence ID" value="NZ_CP142433.1"/>
</dbReference>
<dbReference type="PANTHER" id="PTHR43386:SF1">
    <property type="entry name" value="D,D-DIPEPTIDE TRANSPORT SYSTEM PERMEASE PROTEIN DDPC-RELATED"/>
    <property type="match status" value="1"/>
</dbReference>
<evidence type="ECO:0000256" key="7">
    <source>
        <dbReference type="RuleBase" id="RU363032"/>
    </source>
</evidence>
<name>A0AB74TNL4_9LACT</name>
<evidence type="ECO:0000313" key="11">
    <source>
        <dbReference type="EMBL" id="XBC50368.1"/>
    </source>
</evidence>
<dbReference type="InterPro" id="IPR050366">
    <property type="entry name" value="BP-dependent_transpt_permease"/>
</dbReference>
<evidence type="ECO:0000313" key="9">
    <source>
        <dbReference type="EMBL" id="XBC45244.1"/>
    </source>
</evidence>
<evidence type="ECO:0000313" key="12">
    <source>
        <dbReference type="EMBL" id="XBC50642.1"/>
    </source>
</evidence>
<dbReference type="PROSITE" id="PS50928">
    <property type="entry name" value="ABC_TM1"/>
    <property type="match status" value="1"/>
</dbReference>
<gene>
    <name evidence="11" type="ORF">VUQ06_03870</name>
    <name evidence="12" type="ORF">VUQ07_05040</name>
    <name evidence="9" type="ORF">VUQ08_04940</name>
    <name evidence="10" type="ORF">VUQ09_09460</name>
</gene>
<dbReference type="GO" id="GO:0055085">
    <property type="term" value="P:transmembrane transport"/>
    <property type="evidence" value="ECO:0007669"/>
    <property type="project" value="InterPro"/>
</dbReference>